<dbReference type="Pfam" id="PF04647">
    <property type="entry name" value="AgrB"/>
    <property type="match status" value="1"/>
</dbReference>
<proteinExistence type="predicted"/>
<dbReference type="Proteomes" id="UP001600894">
    <property type="component" value="Unassembled WGS sequence"/>
</dbReference>
<evidence type="ECO:0008006" key="11">
    <source>
        <dbReference type="Google" id="ProtNLM"/>
    </source>
</evidence>
<keyword evidence="3" id="KW-0645">Protease</keyword>
<feature type="transmembrane region" description="Helical" evidence="8">
    <location>
        <begin position="101"/>
        <end position="118"/>
    </location>
</feature>
<keyword evidence="10" id="KW-1185">Reference proteome</keyword>
<evidence type="ECO:0000256" key="8">
    <source>
        <dbReference type="SAM" id="Phobius"/>
    </source>
</evidence>
<evidence type="ECO:0000256" key="5">
    <source>
        <dbReference type="ARBA" id="ARBA00022801"/>
    </source>
</evidence>
<reference evidence="9 10" key="1">
    <citation type="submission" date="2024-04" db="EMBL/GenBank/DDBJ databases">
        <title>Defined microbial consortia suppress multidrug-resistant proinflammatory Enterobacteriaceae via ecological control.</title>
        <authorList>
            <person name="Furuichi M."/>
            <person name="Kawaguchi T."/>
            <person name="Pust M."/>
            <person name="Yasuma K."/>
            <person name="Plichta D."/>
            <person name="Hasegawa N."/>
            <person name="Ohya T."/>
            <person name="Bhattarai S."/>
            <person name="Sasajima S."/>
            <person name="Aoto Y."/>
            <person name="Tuganbaev T."/>
            <person name="Yaginuma M."/>
            <person name="Ueda M."/>
            <person name="Okahashi N."/>
            <person name="Amafuji K."/>
            <person name="Kiridooshi Y."/>
            <person name="Sugita K."/>
            <person name="Strazar M."/>
            <person name="Skelly A."/>
            <person name="Suda W."/>
            <person name="Hattori M."/>
            <person name="Nakamoto N."/>
            <person name="Caballero S."/>
            <person name="Norman J."/>
            <person name="Olle B."/>
            <person name="Tanoue T."/>
            <person name="Arita M."/>
            <person name="Bucci V."/>
            <person name="Atarashi K."/>
            <person name="Xavier R."/>
            <person name="Honda K."/>
        </authorList>
    </citation>
    <scope>NUCLEOTIDE SEQUENCE [LARGE SCALE GENOMIC DNA]</scope>
    <source>
        <strain evidence="10">f13</strain>
    </source>
</reference>
<organism evidence="9 10">
    <name type="scientific">Enterocloster alcoholdehydrogenati</name>
    <dbReference type="NCBI Taxonomy" id="2547410"/>
    <lineage>
        <taxon>Bacteria</taxon>
        <taxon>Bacillati</taxon>
        <taxon>Bacillota</taxon>
        <taxon>Clostridia</taxon>
        <taxon>Lachnospirales</taxon>
        <taxon>Lachnospiraceae</taxon>
        <taxon>Enterocloster</taxon>
    </lineage>
</organism>
<keyword evidence="6 8" id="KW-1133">Transmembrane helix</keyword>
<sequence length="183" mass="20421">MIHKISRCLISFCDVQPEEREVIEYGLEQGISAGLGMLISVLVGYALKIGLESMIFLMALIPLRMYAGGYHASTRGRCACISAVLMIIAFLMIKYSTLSSLTALIFGGIEAGILYYLIPVDGNEKLEDIEREVYRKKGRNILITETLLFVITINRFGTVFIAVFSIVLFLLVSGIIKIQWQKT</sequence>
<feature type="transmembrane region" description="Helical" evidence="8">
    <location>
        <begin position="78"/>
        <end position="95"/>
    </location>
</feature>
<evidence type="ECO:0000313" key="9">
    <source>
        <dbReference type="EMBL" id="GAA6269431.1"/>
    </source>
</evidence>
<keyword evidence="5" id="KW-0378">Hydrolase</keyword>
<accession>A0ABQ0AZL0</accession>
<feature type="transmembrane region" description="Helical" evidence="8">
    <location>
        <begin position="159"/>
        <end position="178"/>
    </location>
</feature>
<dbReference type="InterPro" id="IPR006741">
    <property type="entry name" value="AgrB"/>
</dbReference>
<evidence type="ECO:0000313" key="10">
    <source>
        <dbReference type="Proteomes" id="UP001600894"/>
    </source>
</evidence>
<protein>
    <recommendedName>
        <fullName evidence="11">Accessory gene regulator B</fullName>
    </recommendedName>
</protein>
<feature type="transmembrane region" description="Helical" evidence="8">
    <location>
        <begin position="45"/>
        <end position="66"/>
    </location>
</feature>
<name>A0ABQ0AZL0_9FIRM</name>
<evidence type="ECO:0000256" key="2">
    <source>
        <dbReference type="ARBA" id="ARBA00022654"/>
    </source>
</evidence>
<keyword evidence="4 8" id="KW-0812">Transmembrane</keyword>
<comment type="caution">
    <text evidence="9">The sequence shown here is derived from an EMBL/GenBank/DDBJ whole genome shotgun (WGS) entry which is preliminary data.</text>
</comment>
<evidence type="ECO:0000256" key="4">
    <source>
        <dbReference type="ARBA" id="ARBA00022692"/>
    </source>
</evidence>
<dbReference type="SMART" id="SM00793">
    <property type="entry name" value="AgrB"/>
    <property type="match status" value="1"/>
</dbReference>
<gene>
    <name evidence="9" type="ORF">F130042H8_24910</name>
</gene>
<evidence type="ECO:0000256" key="7">
    <source>
        <dbReference type="ARBA" id="ARBA00023136"/>
    </source>
</evidence>
<keyword evidence="2" id="KW-0673">Quorum sensing</keyword>
<evidence type="ECO:0000256" key="1">
    <source>
        <dbReference type="ARBA" id="ARBA00022475"/>
    </source>
</evidence>
<evidence type="ECO:0000256" key="3">
    <source>
        <dbReference type="ARBA" id="ARBA00022670"/>
    </source>
</evidence>
<keyword evidence="7 8" id="KW-0472">Membrane</keyword>
<dbReference type="RefSeq" id="WP_390470211.1">
    <property type="nucleotide sequence ID" value="NZ_BAABXL010000001.1"/>
</dbReference>
<dbReference type="EMBL" id="BAABXL010000001">
    <property type="protein sequence ID" value="GAA6269431.1"/>
    <property type="molecule type" value="Genomic_DNA"/>
</dbReference>
<evidence type="ECO:0000256" key="6">
    <source>
        <dbReference type="ARBA" id="ARBA00022989"/>
    </source>
</evidence>
<keyword evidence="1" id="KW-1003">Cell membrane</keyword>